<name>A0A812JP65_9DINO</name>
<sequence>MARLRGLVVLLAALAPLCATFVGSFWASRDFHPGRTWKVALRATGDLVAAAGGGNAAQVTELLQSGTSPDTADANGQRPLTVMLLSGAVLMQFRIAAAGQGHIEVMERLLLGC</sequence>
<dbReference type="EMBL" id="CAJNDS010000483">
    <property type="protein sequence ID" value="CAE7210911.1"/>
    <property type="molecule type" value="Genomic_DNA"/>
</dbReference>
<gene>
    <name evidence="2" type="primary">ANK3</name>
    <name evidence="2" type="ORF">SNAT2548_LOCUS7056</name>
</gene>
<keyword evidence="1" id="KW-0732">Signal</keyword>
<dbReference type="AlphaFoldDB" id="A0A812JP65"/>
<comment type="caution">
    <text evidence="2">The sequence shown here is derived from an EMBL/GenBank/DDBJ whole genome shotgun (WGS) entry which is preliminary data.</text>
</comment>
<organism evidence="2 3">
    <name type="scientific">Symbiodinium natans</name>
    <dbReference type="NCBI Taxonomy" id="878477"/>
    <lineage>
        <taxon>Eukaryota</taxon>
        <taxon>Sar</taxon>
        <taxon>Alveolata</taxon>
        <taxon>Dinophyceae</taxon>
        <taxon>Suessiales</taxon>
        <taxon>Symbiodiniaceae</taxon>
        <taxon>Symbiodinium</taxon>
    </lineage>
</organism>
<feature type="signal peptide" evidence="1">
    <location>
        <begin position="1"/>
        <end position="19"/>
    </location>
</feature>
<reference evidence="2" key="1">
    <citation type="submission" date="2021-02" db="EMBL/GenBank/DDBJ databases">
        <authorList>
            <person name="Dougan E. K."/>
            <person name="Rhodes N."/>
            <person name="Thang M."/>
            <person name="Chan C."/>
        </authorList>
    </citation>
    <scope>NUCLEOTIDE SEQUENCE</scope>
</reference>
<dbReference type="InterPro" id="IPR036770">
    <property type="entry name" value="Ankyrin_rpt-contain_sf"/>
</dbReference>
<protein>
    <submittedName>
        <fullName evidence="2">ANK3 protein</fullName>
    </submittedName>
</protein>
<dbReference type="Proteomes" id="UP000604046">
    <property type="component" value="Unassembled WGS sequence"/>
</dbReference>
<dbReference type="SUPFAM" id="SSF48403">
    <property type="entry name" value="Ankyrin repeat"/>
    <property type="match status" value="1"/>
</dbReference>
<keyword evidence="3" id="KW-1185">Reference proteome</keyword>
<dbReference type="Gene3D" id="1.25.40.20">
    <property type="entry name" value="Ankyrin repeat-containing domain"/>
    <property type="match status" value="1"/>
</dbReference>
<accession>A0A812JP65</accession>
<evidence type="ECO:0000256" key="1">
    <source>
        <dbReference type="SAM" id="SignalP"/>
    </source>
</evidence>
<proteinExistence type="predicted"/>
<evidence type="ECO:0000313" key="3">
    <source>
        <dbReference type="Proteomes" id="UP000604046"/>
    </source>
</evidence>
<evidence type="ECO:0000313" key="2">
    <source>
        <dbReference type="EMBL" id="CAE7210911.1"/>
    </source>
</evidence>
<feature type="chain" id="PRO_5033006882" evidence="1">
    <location>
        <begin position="20"/>
        <end position="113"/>
    </location>
</feature>